<dbReference type="EMBL" id="LR134479">
    <property type="protein sequence ID" value="VEI23002.1"/>
    <property type="molecule type" value="Genomic_DNA"/>
</dbReference>
<sequence>MAAGIYKKFVELLPYPLHLIENPTRSQDVMGPYRELLSEGSCEGFTPVILTLTEALLEAMRMNLADWAGCSQEQTDACALTAYTQQLVEKYRSALRGTTTMDIAQQAFTGTHPAAAAALFQGAGGGLADFYDHPDFTLHNDASGSEPVFLAAHQVEDGMAQPGSLIVIAKIPAQHPADIPAYLPTGGWNNCPSTNTQLAIAHYWYEKYGAYIAAVGGDKELEFNVTRPSTNPEATKRLAAEQYIFCPELVGPICSSFEELAQGIYRNRQWYFWWE</sequence>
<protein>
    <recommendedName>
        <fullName evidence="1">DUF4253 domain-containing protein</fullName>
    </recommendedName>
</protein>
<evidence type="ECO:0000313" key="3">
    <source>
        <dbReference type="Proteomes" id="UP000282386"/>
    </source>
</evidence>
<name>A0A7Z9A2S2_9MICC</name>
<proteinExistence type="predicted"/>
<dbReference type="InterPro" id="IPR025349">
    <property type="entry name" value="DUF4253"/>
</dbReference>
<dbReference type="RefSeq" id="WP_126500008.1">
    <property type="nucleotide sequence ID" value="NZ_LR134479.1"/>
</dbReference>
<dbReference type="AlphaFoldDB" id="A0A7Z9A2S2"/>
<feature type="domain" description="DUF4253" evidence="1">
    <location>
        <begin position="168"/>
        <end position="275"/>
    </location>
</feature>
<organism evidence="2 3">
    <name type="scientific">Rothia aeria</name>
    <dbReference type="NCBI Taxonomy" id="172042"/>
    <lineage>
        <taxon>Bacteria</taxon>
        <taxon>Bacillati</taxon>
        <taxon>Actinomycetota</taxon>
        <taxon>Actinomycetes</taxon>
        <taxon>Micrococcales</taxon>
        <taxon>Micrococcaceae</taxon>
        <taxon>Rothia</taxon>
    </lineage>
</organism>
<evidence type="ECO:0000313" key="2">
    <source>
        <dbReference type="EMBL" id="VEI23002.1"/>
    </source>
</evidence>
<evidence type="ECO:0000259" key="1">
    <source>
        <dbReference type="Pfam" id="PF14062"/>
    </source>
</evidence>
<accession>A0A7Z9A2S2</accession>
<dbReference type="Pfam" id="PF14062">
    <property type="entry name" value="DUF4253"/>
    <property type="match status" value="1"/>
</dbReference>
<gene>
    <name evidence="2" type="ORF">NCTC10207_01098</name>
</gene>
<reference evidence="2 3" key="1">
    <citation type="submission" date="2018-12" db="EMBL/GenBank/DDBJ databases">
        <authorList>
            <consortium name="Pathogen Informatics"/>
        </authorList>
    </citation>
    <scope>NUCLEOTIDE SEQUENCE [LARGE SCALE GENOMIC DNA]</scope>
    <source>
        <strain evidence="2 3">NCTC10207</strain>
    </source>
</reference>
<dbReference type="Proteomes" id="UP000282386">
    <property type="component" value="Chromosome"/>
</dbReference>